<evidence type="ECO:0000313" key="2">
    <source>
        <dbReference type="EMBL" id="CAK9133916.1"/>
    </source>
</evidence>
<sequence>MLSETPWKRNRRSNKCLPTDEGLTNDNLCGLSLDPRVPDHGTGQKKTVVNHRLFVMEAVKRRQRTPKSPSIYNSDSSPSGDLDLSPENLELCSLSFLPYSTSHFSSQLSNGALCAILDFANDQYSIGDIKFETFWVE</sequence>
<protein>
    <submittedName>
        <fullName evidence="2">Uncharacterized protein</fullName>
    </submittedName>
</protein>
<reference evidence="2 3" key="1">
    <citation type="submission" date="2024-02" db="EMBL/GenBank/DDBJ databases">
        <authorList>
            <person name="Vignale AGUSTIN F."/>
            <person name="Sosa J E."/>
            <person name="Modenutti C."/>
        </authorList>
    </citation>
    <scope>NUCLEOTIDE SEQUENCE [LARGE SCALE GENOMIC DNA]</scope>
</reference>
<dbReference type="EMBL" id="CAUOFW020000225">
    <property type="protein sequence ID" value="CAK9133916.1"/>
    <property type="molecule type" value="Genomic_DNA"/>
</dbReference>
<comment type="caution">
    <text evidence="2">The sequence shown here is derived from an EMBL/GenBank/DDBJ whole genome shotgun (WGS) entry which is preliminary data.</text>
</comment>
<proteinExistence type="predicted"/>
<feature type="region of interest" description="Disordered" evidence="1">
    <location>
        <begin position="60"/>
        <end position="83"/>
    </location>
</feature>
<gene>
    <name evidence="2" type="ORF">ILEXP_LOCUS843</name>
</gene>
<organism evidence="2 3">
    <name type="scientific">Ilex paraguariensis</name>
    <name type="common">yerba mate</name>
    <dbReference type="NCBI Taxonomy" id="185542"/>
    <lineage>
        <taxon>Eukaryota</taxon>
        <taxon>Viridiplantae</taxon>
        <taxon>Streptophyta</taxon>
        <taxon>Embryophyta</taxon>
        <taxon>Tracheophyta</taxon>
        <taxon>Spermatophyta</taxon>
        <taxon>Magnoliopsida</taxon>
        <taxon>eudicotyledons</taxon>
        <taxon>Gunneridae</taxon>
        <taxon>Pentapetalae</taxon>
        <taxon>asterids</taxon>
        <taxon>campanulids</taxon>
        <taxon>Aquifoliales</taxon>
        <taxon>Aquifoliaceae</taxon>
        <taxon>Ilex</taxon>
    </lineage>
</organism>
<dbReference type="Proteomes" id="UP001642360">
    <property type="component" value="Unassembled WGS sequence"/>
</dbReference>
<evidence type="ECO:0000256" key="1">
    <source>
        <dbReference type="SAM" id="MobiDB-lite"/>
    </source>
</evidence>
<evidence type="ECO:0000313" key="3">
    <source>
        <dbReference type="Proteomes" id="UP001642360"/>
    </source>
</evidence>
<name>A0ABC8QNW3_9AQUA</name>
<feature type="compositionally biased region" description="Low complexity" evidence="1">
    <location>
        <begin position="66"/>
        <end position="83"/>
    </location>
</feature>
<dbReference type="AlphaFoldDB" id="A0ABC8QNW3"/>
<accession>A0ABC8QNW3</accession>
<keyword evidence="3" id="KW-1185">Reference proteome</keyword>